<evidence type="ECO:0000256" key="10">
    <source>
        <dbReference type="ARBA" id="ARBA00022759"/>
    </source>
</evidence>
<keyword evidence="6" id="KW-0235">DNA replication</keyword>
<evidence type="ECO:0000256" key="5">
    <source>
        <dbReference type="ARBA" id="ARBA00022695"/>
    </source>
</evidence>
<dbReference type="GO" id="GO:0003724">
    <property type="term" value="F:RNA helicase activity"/>
    <property type="evidence" value="ECO:0007669"/>
    <property type="project" value="InterPro"/>
</dbReference>
<comment type="catalytic activity">
    <reaction evidence="17">
        <text>ATP + H2O = ADP + phosphate + H(+)</text>
        <dbReference type="Rhea" id="RHEA:13065"/>
        <dbReference type="ChEBI" id="CHEBI:15377"/>
        <dbReference type="ChEBI" id="CHEBI:15378"/>
        <dbReference type="ChEBI" id="CHEBI:30616"/>
        <dbReference type="ChEBI" id="CHEBI:43474"/>
        <dbReference type="ChEBI" id="CHEBI:456216"/>
    </reaction>
</comment>
<dbReference type="GO" id="GO:0004519">
    <property type="term" value="F:endonuclease activity"/>
    <property type="evidence" value="ECO:0007669"/>
    <property type="project" value="UniProtKB-KW"/>
</dbReference>
<keyword evidence="9" id="KW-0547">Nucleotide-binding</keyword>
<evidence type="ECO:0000313" key="19">
    <source>
        <dbReference type="EMBL" id="AUM61980.1"/>
    </source>
</evidence>
<comment type="subcellular location">
    <subcellularLocation>
        <location evidence="2">Host nucleus</location>
    </subcellularLocation>
</comment>
<dbReference type="GO" id="GO:0003677">
    <property type="term" value="F:DNA binding"/>
    <property type="evidence" value="ECO:0007669"/>
    <property type="project" value="UniProtKB-KW"/>
</dbReference>
<keyword evidence="10" id="KW-0255">Endonuclease</keyword>
<evidence type="ECO:0000256" key="6">
    <source>
        <dbReference type="ARBA" id="ARBA00022705"/>
    </source>
</evidence>
<dbReference type="PROSITE" id="PS52020">
    <property type="entry name" value="CRESS_DNA_REP"/>
    <property type="match status" value="1"/>
</dbReference>
<keyword evidence="5" id="KW-0548">Nucleotidyltransferase</keyword>
<proteinExistence type="inferred from homology"/>
<evidence type="ECO:0000256" key="3">
    <source>
        <dbReference type="ARBA" id="ARBA00008545"/>
    </source>
</evidence>
<sequence>MSRVRAVRWCFTLNNYTNDEVDSLVRNCSDRKVVAYLVYGKEVGEEGTPHLQGYIELSSKREFSTVKKLVGTRAHIEQARGSSQQASDYCKKDGAFKEYGTMMVGAGHRSDLDNIGKRVLAGESLESIADTDTAMYIRYHRGLRELANTLPSPKWRDVKVLVYYGPTGSGKTRAAMALNGGDVFKMNTNTNGTLWFDGYRGESVLLLDDYYGWIKHGELLTLLDGYPYRCQIKGSYTWARWTTVVITSNKPPKAWYAQGLNPALERRLTQVREFEPAPSLEIMPYFDYQKSSRFSINGPEVGPGVGGNTRPPPPLIDPRVMMRLMKYIRVENSYYGQCGVERDGLRQKDVSLLVDDELEVEDDLHISVPDSDASTEVTCCSTSGNGADSNEEQPAGLNIGDGTSVSGVELNSIRKTLADLEGDHTARLSRSIQMHQLVVQDHEPLTVVKIRHRNGASTD</sequence>
<dbReference type="GO" id="GO:0016779">
    <property type="term" value="F:nucleotidyltransferase activity"/>
    <property type="evidence" value="ECO:0007669"/>
    <property type="project" value="UniProtKB-KW"/>
</dbReference>
<gene>
    <name evidence="19" type="primary">Rep</name>
</gene>
<organism evidence="19">
    <name type="scientific">uncultured virus</name>
    <dbReference type="NCBI Taxonomy" id="340016"/>
    <lineage>
        <taxon>Viruses</taxon>
        <taxon>environmental samples</taxon>
    </lineage>
</organism>
<dbReference type="EMBL" id="KY487956">
    <property type="protein sequence ID" value="AUM61980.1"/>
    <property type="molecule type" value="Genomic_DNA"/>
</dbReference>
<evidence type="ECO:0000256" key="15">
    <source>
        <dbReference type="ARBA" id="ARBA00030754"/>
    </source>
</evidence>
<dbReference type="SUPFAM" id="SSF52540">
    <property type="entry name" value="P-loop containing nucleoside triphosphate hydrolases"/>
    <property type="match status" value="1"/>
</dbReference>
<keyword evidence="12" id="KW-0190">Covalent protein-DNA linkage</keyword>
<keyword evidence="4" id="KW-0808">Transferase</keyword>
<evidence type="ECO:0000256" key="9">
    <source>
        <dbReference type="ARBA" id="ARBA00022741"/>
    </source>
</evidence>
<evidence type="ECO:0000256" key="16">
    <source>
        <dbReference type="ARBA" id="ARBA00032243"/>
    </source>
</evidence>
<accession>A0A2K9LT52</accession>
<evidence type="ECO:0000256" key="17">
    <source>
        <dbReference type="ARBA" id="ARBA00049360"/>
    </source>
</evidence>
<keyword evidence="13" id="KW-0238">DNA-binding</keyword>
<evidence type="ECO:0000256" key="14">
    <source>
        <dbReference type="ARBA" id="ARBA00023268"/>
    </source>
</evidence>
<keyword evidence="7" id="KW-0540">Nuclease</keyword>
<dbReference type="GO" id="GO:0046872">
    <property type="term" value="F:metal ion binding"/>
    <property type="evidence" value="ECO:0007669"/>
    <property type="project" value="UniProtKB-KW"/>
</dbReference>
<dbReference type="GO" id="GO:0016787">
    <property type="term" value="F:hydrolase activity"/>
    <property type="evidence" value="ECO:0007669"/>
    <property type="project" value="UniProtKB-KW"/>
</dbReference>
<dbReference type="Pfam" id="PF00910">
    <property type="entry name" value="RNA_helicase"/>
    <property type="match status" value="1"/>
</dbReference>
<evidence type="ECO:0000256" key="8">
    <source>
        <dbReference type="ARBA" id="ARBA00022723"/>
    </source>
</evidence>
<comment type="similarity">
    <text evidence="3">Belongs to the nanoviruses/circoviruses replication-associated protein family.</text>
</comment>
<dbReference type="Gene3D" id="3.40.50.300">
    <property type="entry name" value="P-loop containing nucleotide triphosphate hydrolases"/>
    <property type="match status" value="1"/>
</dbReference>
<dbReference type="InterPro" id="IPR000605">
    <property type="entry name" value="Helicase_SF3_ssDNA/RNA_vir"/>
</dbReference>
<dbReference type="GO" id="GO:0003723">
    <property type="term" value="F:RNA binding"/>
    <property type="evidence" value="ECO:0007669"/>
    <property type="project" value="InterPro"/>
</dbReference>
<dbReference type="GO" id="GO:0006260">
    <property type="term" value="P:DNA replication"/>
    <property type="evidence" value="ECO:0007669"/>
    <property type="project" value="UniProtKB-KW"/>
</dbReference>
<evidence type="ECO:0000256" key="2">
    <source>
        <dbReference type="ARBA" id="ARBA00004147"/>
    </source>
</evidence>
<dbReference type="GO" id="GO:0042025">
    <property type="term" value="C:host cell nucleus"/>
    <property type="evidence" value="ECO:0007669"/>
    <property type="project" value="UniProtKB-SubCell"/>
</dbReference>
<reference evidence="19" key="1">
    <citation type="submission" date="2017-01" db="EMBL/GenBank/DDBJ databases">
        <title>High-throughput sequencing uncovers low homogeneity in the biogeography of single-stranded DNA viruses.</title>
        <authorList>
            <person name="Pearson V.M."/>
            <person name="Rokyta D.R."/>
        </authorList>
    </citation>
    <scope>NUCLEOTIDE SEQUENCE</scope>
</reference>
<protein>
    <recommendedName>
        <fullName evidence="15">ATP-dependent helicase Rep</fullName>
    </recommendedName>
    <alternativeName>
        <fullName evidence="16">RepP</fullName>
    </alternativeName>
</protein>
<evidence type="ECO:0000259" key="18">
    <source>
        <dbReference type="PROSITE" id="PS52020"/>
    </source>
</evidence>
<evidence type="ECO:0000256" key="4">
    <source>
        <dbReference type="ARBA" id="ARBA00022679"/>
    </source>
</evidence>
<evidence type="ECO:0000256" key="13">
    <source>
        <dbReference type="ARBA" id="ARBA00023125"/>
    </source>
</evidence>
<dbReference type="InterPro" id="IPR027417">
    <property type="entry name" value="P-loop_NTPase"/>
</dbReference>
<keyword evidence="8" id="KW-0479">Metal-binding</keyword>
<dbReference type="GO" id="GO:0000166">
    <property type="term" value="F:nucleotide binding"/>
    <property type="evidence" value="ECO:0007669"/>
    <property type="project" value="UniProtKB-KW"/>
</dbReference>
<evidence type="ECO:0000256" key="7">
    <source>
        <dbReference type="ARBA" id="ARBA00022722"/>
    </source>
</evidence>
<evidence type="ECO:0000256" key="12">
    <source>
        <dbReference type="ARBA" id="ARBA00023124"/>
    </source>
</evidence>
<dbReference type="Pfam" id="PF02407">
    <property type="entry name" value="Viral_Rep"/>
    <property type="match status" value="1"/>
</dbReference>
<evidence type="ECO:0000256" key="11">
    <source>
        <dbReference type="ARBA" id="ARBA00022801"/>
    </source>
</evidence>
<feature type="domain" description="CRESS-DNA virus Rep endonuclease" evidence="18">
    <location>
        <begin position="3"/>
        <end position="102"/>
    </location>
</feature>
<dbReference type="Gene3D" id="3.40.1310.20">
    <property type="match status" value="1"/>
</dbReference>
<name>A0A2K9LT52_9VIRU</name>
<dbReference type="InterPro" id="IPR049912">
    <property type="entry name" value="CRESS_DNA_REP"/>
</dbReference>
<keyword evidence="11" id="KW-0378">Hydrolase</keyword>
<evidence type="ECO:0000256" key="1">
    <source>
        <dbReference type="ARBA" id="ARBA00001936"/>
    </source>
</evidence>
<comment type="cofactor">
    <cofactor evidence="1">
        <name>Mn(2+)</name>
        <dbReference type="ChEBI" id="CHEBI:29035"/>
    </cofactor>
</comment>
<keyword evidence="14" id="KW-0511">Multifunctional enzyme</keyword>